<keyword evidence="2" id="KW-1185">Reference proteome</keyword>
<accession>A0A504YM72</accession>
<sequence length="89" mass="9715">MDLRGSMIYGSPNENPKCASVSCQGLPGKEPQNPNRDVNLRARPVLGNITNNPEISTRCSWPASRSKATTKHKHAVLVACITIESYHQA</sequence>
<dbReference type="EMBL" id="SUNJ01006846">
    <property type="protein sequence ID" value="TPP62433.1"/>
    <property type="molecule type" value="Genomic_DNA"/>
</dbReference>
<organism evidence="1 2">
    <name type="scientific">Fasciola gigantica</name>
    <name type="common">Giant liver fluke</name>
    <dbReference type="NCBI Taxonomy" id="46835"/>
    <lineage>
        <taxon>Eukaryota</taxon>
        <taxon>Metazoa</taxon>
        <taxon>Spiralia</taxon>
        <taxon>Lophotrochozoa</taxon>
        <taxon>Platyhelminthes</taxon>
        <taxon>Trematoda</taxon>
        <taxon>Digenea</taxon>
        <taxon>Plagiorchiida</taxon>
        <taxon>Echinostomata</taxon>
        <taxon>Echinostomatoidea</taxon>
        <taxon>Fasciolidae</taxon>
        <taxon>Fasciola</taxon>
    </lineage>
</organism>
<dbReference type="AlphaFoldDB" id="A0A504YM72"/>
<gene>
    <name evidence="1" type="ORF">FGIG_07525</name>
</gene>
<dbReference type="Proteomes" id="UP000316759">
    <property type="component" value="Unassembled WGS sequence"/>
</dbReference>
<name>A0A504YM72_FASGI</name>
<reference evidence="1 2" key="1">
    <citation type="submission" date="2019-04" db="EMBL/GenBank/DDBJ databases">
        <title>Annotation for the trematode Fasciola gigantica.</title>
        <authorList>
            <person name="Choi Y.-J."/>
        </authorList>
    </citation>
    <scope>NUCLEOTIDE SEQUENCE [LARGE SCALE GENOMIC DNA]</scope>
    <source>
        <strain evidence="1">Uganda_cow_1</strain>
    </source>
</reference>
<comment type="caution">
    <text evidence="1">The sequence shown here is derived from an EMBL/GenBank/DDBJ whole genome shotgun (WGS) entry which is preliminary data.</text>
</comment>
<protein>
    <submittedName>
        <fullName evidence="1">Uncharacterized protein</fullName>
    </submittedName>
</protein>
<evidence type="ECO:0000313" key="2">
    <source>
        <dbReference type="Proteomes" id="UP000316759"/>
    </source>
</evidence>
<proteinExistence type="predicted"/>
<evidence type="ECO:0000313" key="1">
    <source>
        <dbReference type="EMBL" id="TPP62433.1"/>
    </source>
</evidence>